<reference evidence="1 2" key="1">
    <citation type="submission" date="2019-02" db="EMBL/GenBank/DDBJ databases">
        <authorList>
            <person name="Goldberg S.R."/>
            <person name="Haltli B.A."/>
            <person name="Correa H."/>
            <person name="Russell K.G."/>
        </authorList>
    </citation>
    <scope>NUCLEOTIDE SEQUENCE [LARGE SCALE GENOMIC DNA]</scope>
    <source>
        <strain evidence="1 2">JCM 16186</strain>
    </source>
</reference>
<comment type="caution">
    <text evidence="1">The sequence shown here is derived from an EMBL/GenBank/DDBJ whole genome shotgun (WGS) entry which is preliminary data.</text>
</comment>
<gene>
    <name evidence="1" type="ORF">E1163_16780</name>
</gene>
<dbReference type="Pfam" id="PF16125">
    <property type="entry name" value="DUF4837"/>
    <property type="match status" value="1"/>
</dbReference>
<protein>
    <submittedName>
        <fullName evidence="1">DUF4837 family protein</fullName>
    </submittedName>
</protein>
<dbReference type="Proteomes" id="UP000798808">
    <property type="component" value="Unassembled WGS sequence"/>
</dbReference>
<sequence>MRSIFSLIILVTVFWSCDSGSGRKSKGLLPPASGRSGEIIVVMDSSKWKGKVGEQIRETFRAEVGGLPREESMFKLNYVDPRSLNDILKSVKNLLFVMTIDDKRPGSRVVRNYFTKSSIDKIKEDPNLFVHTAKDEFARGQTVMYLFGQNEEMLVENIKENEKQLQGFFNKAENTRLEEGLYKAKEVEGLSKMLKEDHQCSMRIPFGYKLVVNQPGFVWFRQINAESDMNVFITYRPYKSEKAFEKEAIIDLRDSIARFQLFEDPEMPETHIVTETKVPYIPVKTTQVSFNGSFAIEMRGLWKTNNLSMGGPFISYTLVDEELGRLYYIEGFVYSPGKNQREYIRELEVILSTFKTKEQLSASGS</sequence>
<evidence type="ECO:0000313" key="2">
    <source>
        <dbReference type="Proteomes" id="UP000798808"/>
    </source>
</evidence>
<organism evidence="1 2">
    <name type="scientific">Fulvivirga kasyanovii</name>
    <dbReference type="NCBI Taxonomy" id="396812"/>
    <lineage>
        <taxon>Bacteria</taxon>
        <taxon>Pseudomonadati</taxon>
        <taxon>Bacteroidota</taxon>
        <taxon>Cytophagia</taxon>
        <taxon>Cytophagales</taxon>
        <taxon>Fulvivirgaceae</taxon>
        <taxon>Fulvivirga</taxon>
    </lineage>
</organism>
<dbReference type="RefSeq" id="WP_155173623.1">
    <property type="nucleotide sequence ID" value="NZ_BAAAFL010000010.1"/>
</dbReference>
<accession>A0ABW9RTJ9</accession>
<proteinExistence type="predicted"/>
<evidence type="ECO:0000313" key="1">
    <source>
        <dbReference type="EMBL" id="MTI26614.1"/>
    </source>
</evidence>
<dbReference type="EMBL" id="SMLW01000589">
    <property type="protein sequence ID" value="MTI26614.1"/>
    <property type="molecule type" value="Genomic_DNA"/>
</dbReference>
<name>A0ABW9RTJ9_9BACT</name>
<dbReference type="InterPro" id="IPR032286">
    <property type="entry name" value="DUF4837"/>
</dbReference>
<keyword evidence="2" id="KW-1185">Reference proteome</keyword>